<evidence type="ECO:0008006" key="3">
    <source>
        <dbReference type="Google" id="ProtNLM"/>
    </source>
</evidence>
<name>A0A8X9A6M2_SALSN</name>
<organism evidence="1">
    <name type="scientific">Salvia splendens</name>
    <name type="common">Scarlet sage</name>
    <dbReference type="NCBI Taxonomy" id="180675"/>
    <lineage>
        <taxon>Eukaryota</taxon>
        <taxon>Viridiplantae</taxon>
        <taxon>Streptophyta</taxon>
        <taxon>Embryophyta</taxon>
        <taxon>Tracheophyta</taxon>
        <taxon>Spermatophyta</taxon>
        <taxon>Magnoliopsida</taxon>
        <taxon>eudicotyledons</taxon>
        <taxon>Gunneridae</taxon>
        <taxon>Pentapetalae</taxon>
        <taxon>asterids</taxon>
        <taxon>lamiids</taxon>
        <taxon>Lamiales</taxon>
        <taxon>Lamiaceae</taxon>
        <taxon>Nepetoideae</taxon>
        <taxon>Mentheae</taxon>
        <taxon>Salviinae</taxon>
        <taxon>Salvia</taxon>
        <taxon>Salvia subgen. Calosphace</taxon>
        <taxon>core Calosphace</taxon>
    </lineage>
</organism>
<dbReference type="PANTHER" id="PTHR45786">
    <property type="entry name" value="DNA BINDING PROTEIN-LIKE"/>
    <property type="match status" value="1"/>
</dbReference>
<gene>
    <name evidence="1" type="ORF">SASPL_108915</name>
</gene>
<accession>A0A8X9A6M2</accession>
<comment type="caution">
    <text evidence="1">The sequence shown here is derived from an EMBL/GenBank/DDBJ whole genome shotgun (WGS) entry which is preliminary data.</text>
</comment>
<protein>
    <recommendedName>
        <fullName evidence="3">Replication factor A1</fullName>
    </recommendedName>
</protein>
<keyword evidence="2" id="KW-1185">Reference proteome</keyword>
<evidence type="ECO:0000313" key="1">
    <source>
        <dbReference type="EMBL" id="KAG6430842.1"/>
    </source>
</evidence>
<evidence type="ECO:0000313" key="2">
    <source>
        <dbReference type="Proteomes" id="UP000298416"/>
    </source>
</evidence>
<reference evidence="1" key="2">
    <citation type="submission" date="2020-08" db="EMBL/GenBank/DDBJ databases">
        <title>Plant Genome Project.</title>
        <authorList>
            <person name="Zhang R.-G."/>
        </authorList>
    </citation>
    <scope>NUCLEOTIDE SEQUENCE</scope>
    <source>
        <strain evidence="1">Huo1</strain>
        <tissue evidence="1">Leaf</tissue>
    </source>
</reference>
<reference evidence="1" key="1">
    <citation type="submission" date="2018-01" db="EMBL/GenBank/DDBJ databases">
        <authorList>
            <person name="Mao J.F."/>
        </authorList>
    </citation>
    <scope>NUCLEOTIDE SEQUENCE</scope>
    <source>
        <strain evidence="1">Huo1</strain>
        <tissue evidence="1">Leaf</tissue>
    </source>
</reference>
<dbReference type="Gene3D" id="2.40.50.140">
    <property type="entry name" value="Nucleic acid-binding proteins"/>
    <property type="match status" value="1"/>
</dbReference>
<sequence length="470" mass="54110">MAPYVTLVQNLHTAITNSIIKVRCVRVFGGLHDDNKDINSECVLHDSKILINADVAEVKEFRNRYGSVDQTGVKHSREFDDFAVKSISDVVCLEKVRVLDDKKFRCDFCIKNFDVAVKRFRFVVNVVDDTSNASLLLWDREVVQLIGKRVIDLIGSNMENSAMEYIPRKIEELLLGQEVLFKVQSKNSKDDYRRYPYYVNKVCNNLEIVEKHVPLNIGSQVLNSNVKLSDLLFGDDIVESFCLAKEMINQDSPPIVKLRLLGKRGRDRRTYNIPSVSEVAMLVVGDFDHAFGDKDIIVEIQSGNLQRISEFHPSYLALQYPLLFPYGEDGYTKFIVIYTIEFQKRGLPHANILLFLSNEDKQPHPRSIDEIIFAKIPNPLIDPYYYECVRELMMHGPCGVVRKSSTCKRDGRCTKYYPKKFVADTIFDDDGYPIYMRRDNGRVRLKDGVSLDNKYCASQSVSPCEIWWSY</sequence>
<dbReference type="Proteomes" id="UP000298416">
    <property type="component" value="Unassembled WGS sequence"/>
</dbReference>
<dbReference type="AlphaFoldDB" id="A0A8X9A6M2"/>
<dbReference type="PANTHER" id="PTHR45786:SF66">
    <property type="entry name" value="HOOK MOTIF PROTEIN, PUTATIVE-RELATED"/>
    <property type="match status" value="1"/>
</dbReference>
<proteinExistence type="predicted"/>
<dbReference type="SUPFAM" id="SSF50249">
    <property type="entry name" value="Nucleic acid-binding proteins"/>
    <property type="match status" value="1"/>
</dbReference>
<dbReference type="EMBL" id="PNBA02000003">
    <property type="protein sequence ID" value="KAG6430842.1"/>
    <property type="molecule type" value="Genomic_DNA"/>
</dbReference>
<dbReference type="InterPro" id="IPR012340">
    <property type="entry name" value="NA-bd_OB-fold"/>
</dbReference>